<keyword evidence="3" id="KW-1185">Reference proteome</keyword>
<name>A0AAD5YNB8_9AGAR</name>
<comment type="caution">
    <text evidence="2">The sequence shown here is derived from an EMBL/GenBank/DDBJ whole genome shotgun (WGS) entry which is preliminary data.</text>
</comment>
<dbReference type="AlphaFoldDB" id="A0AAD5YNB8"/>
<evidence type="ECO:0000313" key="2">
    <source>
        <dbReference type="EMBL" id="KAJ3564512.1"/>
    </source>
</evidence>
<gene>
    <name evidence="2" type="ORF">NP233_g8250</name>
</gene>
<dbReference type="Proteomes" id="UP001213000">
    <property type="component" value="Unassembled WGS sequence"/>
</dbReference>
<sequence>MAQDQEQQNPINPTDPRSNFFRTVPENQGSRSTDPPTLRAFCLSYRALRMWLGPAMMVARCSISRATLFTTTQYSVLSEATFPTFSEKRTKGAEVDCLIESLYSDVTQKPANLSDSVFSEVVQSGNTDPECLATDIKEELRVDDDEVQQAAIRILQDKLAVMRPTNQVNSTSHK</sequence>
<reference evidence="2" key="1">
    <citation type="submission" date="2022-07" db="EMBL/GenBank/DDBJ databases">
        <title>Genome Sequence of Leucocoprinus birnbaumii.</title>
        <authorList>
            <person name="Buettner E."/>
        </authorList>
    </citation>
    <scope>NUCLEOTIDE SEQUENCE</scope>
    <source>
        <strain evidence="2">VT141</strain>
    </source>
</reference>
<proteinExistence type="predicted"/>
<protein>
    <submittedName>
        <fullName evidence="2">Uncharacterized protein</fullName>
    </submittedName>
</protein>
<dbReference type="EMBL" id="JANIEX010000656">
    <property type="protein sequence ID" value="KAJ3564512.1"/>
    <property type="molecule type" value="Genomic_DNA"/>
</dbReference>
<accession>A0AAD5YNB8</accession>
<evidence type="ECO:0000313" key="3">
    <source>
        <dbReference type="Proteomes" id="UP001213000"/>
    </source>
</evidence>
<organism evidence="2 3">
    <name type="scientific">Leucocoprinus birnbaumii</name>
    <dbReference type="NCBI Taxonomy" id="56174"/>
    <lineage>
        <taxon>Eukaryota</taxon>
        <taxon>Fungi</taxon>
        <taxon>Dikarya</taxon>
        <taxon>Basidiomycota</taxon>
        <taxon>Agaricomycotina</taxon>
        <taxon>Agaricomycetes</taxon>
        <taxon>Agaricomycetidae</taxon>
        <taxon>Agaricales</taxon>
        <taxon>Agaricineae</taxon>
        <taxon>Agaricaceae</taxon>
        <taxon>Leucocoprinus</taxon>
    </lineage>
</organism>
<feature type="region of interest" description="Disordered" evidence="1">
    <location>
        <begin position="1"/>
        <end position="35"/>
    </location>
</feature>
<evidence type="ECO:0000256" key="1">
    <source>
        <dbReference type="SAM" id="MobiDB-lite"/>
    </source>
</evidence>